<proteinExistence type="predicted"/>
<evidence type="ECO:0000256" key="10">
    <source>
        <dbReference type="ARBA" id="ARBA00022801"/>
    </source>
</evidence>
<dbReference type="PANTHER" id="PTHR30231">
    <property type="entry name" value="DNA POLYMERASE III SUBUNIT EPSILON"/>
    <property type="match status" value="1"/>
</dbReference>
<evidence type="ECO:0000313" key="20">
    <source>
        <dbReference type="EMBL" id="MFC3088815.1"/>
    </source>
</evidence>
<evidence type="ECO:0000256" key="18">
    <source>
        <dbReference type="SAM" id="MobiDB-lite"/>
    </source>
</evidence>
<keyword evidence="7 17" id="KW-0235">DNA replication</keyword>
<keyword evidence="9 17" id="KW-0479">Metal-binding</keyword>
<dbReference type="NCBIfam" id="TIGR01406">
    <property type="entry name" value="dnaQ_proteo"/>
    <property type="match status" value="1"/>
</dbReference>
<sequence length="244" mass="26760">MREIVLDTETTGFEPSEGHRIVEIGAVELFNHLPTGRTYHQYINPERGMPREAFEVHGIGHDILETPGQPVPGSVTLRDKPVFARIGRAFLDFVGEAQLVIHNAAFDMKFLNFELERCGLPGLPFARATDTLMMARTKFPGSPASLDALCRRFGVDNTMREKHGALLDSEILAEVYLELIGGRQPDLVLGSATPAANRGQGGETGWRPRPRPVPLPPLITPEEIAAHEAMVAKLGDAAIWKKPA</sequence>
<evidence type="ECO:0000256" key="14">
    <source>
        <dbReference type="ARBA" id="ARBA00023211"/>
    </source>
</evidence>
<keyword evidence="5 17" id="KW-0808">Transferase</keyword>
<keyword evidence="6 17" id="KW-0548">Nucleotidyltransferase</keyword>
<dbReference type="Gene3D" id="3.30.420.10">
    <property type="entry name" value="Ribonuclease H-like superfamily/Ribonuclease H"/>
    <property type="match status" value="1"/>
</dbReference>
<comment type="function">
    <text evidence="15 17">DNA polymerase III is a complex, multichain enzyme responsible for most of the replicative synthesis in bacteria. The epsilon subunit contain the editing function and is a proofreading 3'-5' exonuclease.</text>
</comment>
<evidence type="ECO:0000256" key="13">
    <source>
        <dbReference type="ARBA" id="ARBA00022932"/>
    </source>
</evidence>
<keyword evidence="12 17" id="KW-0460">Magnesium</keyword>
<accession>A0ABV7E3A0</accession>
<dbReference type="Proteomes" id="UP001595445">
    <property type="component" value="Unassembled WGS sequence"/>
</dbReference>
<protein>
    <recommendedName>
        <fullName evidence="4 17">DNA polymerase III subunit epsilon</fullName>
        <ecNumber evidence="3 17">2.7.7.7</ecNumber>
    </recommendedName>
</protein>
<evidence type="ECO:0000313" key="21">
    <source>
        <dbReference type="Proteomes" id="UP001595445"/>
    </source>
</evidence>
<keyword evidence="13 17" id="KW-0239">DNA-directed DNA polymerase</keyword>
<dbReference type="NCBIfam" id="TIGR00573">
    <property type="entry name" value="dnaq"/>
    <property type="match status" value="1"/>
</dbReference>
<dbReference type="InterPro" id="IPR006309">
    <property type="entry name" value="DnaQ_proteo"/>
</dbReference>
<evidence type="ECO:0000256" key="17">
    <source>
        <dbReference type="RuleBase" id="RU364087"/>
    </source>
</evidence>
<dbReference type="EC" id="2.7.7.7" evidence="3 17"/>
<comment type="catalytic activity">
    <reaction evidence="16 17">
        <text>DNA(n) + a 2'-deoxyribonucleoside 5'-triphosphate = DNA(n+1) + diphosphate</text>
        <dbReference type="Rhea" id="RHEA:22508"/>
        <dbReference type="Rhea" id="RHEA-COMP:17339"/>
        <dbReference type="Rhea" id="RHEA-COMP:17340"/>
        <dbReference type="ChEBI" id="CHEBI:33019"/>
        <dbReference type="ChEBI" id="CHEBI:61560"/>
        <dbReference type="ChEBI" id="CHEBI:173112"/>
        <dbReference type="EC" id="2.7.7.7"/>
    </reaction>
</comment>
<dbReference type="GO" id="GO:0003887">
    <property type="term" value="F:DNA-directed DNA polymerase activity"/>
    <property type="evidence" value="ECO:0007669"/>
    <property type="project" value="UniProtKB-EC"/>
</dbReference>
<evidence type="ECO:0000256" key="1">
    <source>
        <dbReference type="ARBA" id="ARBA00001936"/>
    </source>
</evidence>
<comment type="subunit">
    <text evidence="17">DNA polymerase III contains a core (composed of alpha, epsilon and theta chains) that associates with a tau subunit. This core dimerizes to form the POLIII' complex. PolIII' associates with the gamma complex (composed of gamma, delta, delta', psi and chi chains) and with the beta chain to form the complete DNA polymerase III complex.</text>
</comment>
<reference evidence="21" key="1">
    <citation type="journal article" date="2019" name="Int. J. Syst. Evol. Microbiol.">
        <title>The Global Catalogue of Microorganisms (GCM) 10K type strain sequencing project: providing services to taxonomists for standard genome sequencing and annotation.</title>
        <authorList>
            <consortium name="The Broad Institute Genomics Platform"/>
            <consortium name="The Broad Institute Genome Sequencing Center for Infectious Disease"/>
            <person name="Wu L."/>
            <person name="Ma J."/>
        </authorList>
    </citation>
    <scope>NUCLEOTIDE SEQUENCE [LARGE SCALE GENOMIC DNA]</scope>
    <source>
        <strain evidence="21">KCTC 62102</strain>
    </source>
</reference>
<dbReference type="PANTHER" id="PTHR30231:SF41">
    <property type="entry name" value="DNA POLYMERASE III SUBUNIT EPSILON"/>
    <property type="match status" value="1"/>
</dbReference>
<dbReference type="SUPFAM" id="SSF53098">
    <property type="entry name" value="Ribonuclease H-like"/>
    <property type="match status" value="1"/>
</dbReference>
<evidence type="ECO:0000259" key="19">
    <source>
        <dbReference type="SMART" id="SM00479"/>
    </source>
</evidence>
<evidence type="ECO:0000256" key="12">
    <source>
        <dbReference type="ARBA" id="ARBA00022842"/>
    </source>
</evidence>
<evidence type="ECO:0000256" key="7">
    <source>
        <dbReference type="ARBA" id="ARBA00022705"/>
    </source>
</evidence>
<dbReference type="Pfam" id="PF00929">
    <property type="entry name" value="RNase_T"/>
    <property type="match status" value="2"/>
</dbReference>
<dbReference type="InterPro" id="IPR036397">
    <property type="entry name" value="RNaseH_sf"/>
</dbReference>
<keyword evidence="14 17" id="KW-0464">Manganese</keyword>
<evidence type="ECO:0000256" key="6">
    <source>
        <dbReference type="ARBA" id="ARBA00022695"/>
    </source>
</evidence>
<gene>
    <name evidence="17 20" type="primary">dnaQ</name>
    <name evidence="20" type="ORF">ACFOD6_22465</name>
</gene>
<keyword evidence="21" id="KW-1185">Reference proteome</keyword>
<dbReference type="CDD" id="cd06131">
    <property type="entry name" value="DNA_pol_III_epsilon_Ecoli_like"/>
    <property type="match status" value="1"/>
</dbReference>
<keyword evidence="8 17" id="KW-0540">Nuclease</keyword>
<comment type="cofactor">
    <cofactor evidence="1 17">
        <name>Mn(2+)</name>
        <dbReference type="ChEBI" id="CHEBI:29035"/>
    </cofactor>
</comment>
<keyword evidence="10 17" id="KW-0378">Hydrolase</keyword>
<dbReference type="SMART" id="SM00479">
    <property type="entry name" value="EXOIII"/>
    <property type="match status" value="1"/>
</dbReference>
<feature type="region of interest" description="Disordered" evidence="18">
    <location>
        <begin position="193"/>
        <end position="212"/>
    </location>
</feature>
<comment type="cofactor">
    <cofactor evidence="2 17">
        <name>Mg(2+)</name>
        <dbReference type="ChEBI" id="CHEBI:18420"/>
    </cofactor>
</comment>
<evidence type="ECO:0000256" key="11">
    <source>
        <dbReference type="ARBA" id="ARBA00022839"/>
    </source>
</evidence>
<organism evidence="20 21">
    <name type="scientific">Tabrizicola soli</name>
    <dbReference type="NCBI Taxonomy" id="2185115"/>
    <lineage>
        <taxon>Bacteria</taxon>
        <taxon>Pseudomonadati</taxon>
        <taxon>Pseudomonadota</taxon>
        <taxon>Alphaproteobacteria</taxon>
        <taxon>Rhodobacterales</taxon>
        <taxon>Paracoccaceae</taxon>
        <taxon>Tabrizicola</taxon>
    </lineage>
</organism>
<dbReference type="InterPro" id="IPR006054">
    <property type="entry name" value="DnaQ"/>
</dbReference>
<feature type="domain" description="Exonuclease" evidence="19">
    <location>
        <begin position="2"/>
        <end position="185"/>
    </location>
</feature>
<evidence type="ECO:0000256" key="8">
    <source>
        <dbReference type="ARBA" id="ARBA00022722"/>
    </source>
</evidence>
<evidence type="ECO:0000256" key="4">
    <source>
        <dbReference type="ARBA" id="ARBA00020352"/>
    </source>
</evidence>
<evidence type="ECO:0000256" key="16">
    <source>
        <dbReference type="ARBA" id="ARBA00049244"/>
    </source>
</evidence>
<evidence type="ECO:0000256" key="5">
    <source>
        <dbReference type="ARBA" id="ARBA00022679"/>
    </source>
</evidence>
<dbReference type="EMBL" id="JBHRSM010000055">
    <property type="protein sequence ID" value="MFC3088815.1"/>
    <property type="molecule type" value="Genomic_DNA"/>
</dbReference>
<comment type="caution">
    <text evidence="20">The sequence shown here is derived from an EMBL/GenBank/DDBJ whole genome shotgun (WGS) entry which is preliminary data.</text>
</comment>
<dbReference type="NCBIfam" id="NF004316">
    <property type="entry name" value="PRK05711.1"/>
    <property type="match status" value="1"/>
</dbReference>
<dbReference type="RefSeq" id="WP_197643477.1">
    <property type="nucleotide sequence ID" value="NZ_JAEACP010000009.1"/>
</dbReference>
<dbReference type="InterPro" id="IPR012337">
    <property type="entry name" value="RNaseH-like_sf"/>
</dbReference>
<evidence type="ECO:0000256" key="9">
    <source>
        <dbReference type="ARBA" id="ARBA00022723"/>
    </source>
</evidence>
<name>A0ABV7E3A0_9RHOB</name>
<evidence type="ECO:0000256" key="3">
    <source>
        <dbReference type="ARBA" id="ARBA00012417"/>
    </source>
</evidence>
<evidence type="ECO:0000256" key="15">
    <source>
        <dbReference type="ARBA" id="ARBA00025483"/>
    </source>
</evidence>
<dbReference type="InterPro" id="IPR013520">
    <property type="entry name" value="Ribonucl_H"/>
</dbReference>
<keyword evidence="11 17" id="KW-0269">Exonuclease</keyword>
<evidence type="ECO:0000256" key="2">
    <source>
        <dbReference type="ARBA" id="ARBA00001946"/>
    </source>
</evidence>